<protein>
    <submittedName>
        <fullName evidence="5">ABC transporter substrate-binding protein</fullName>
    </submittedName>
</protein>
<dbReference type="Gene3D" id="1.25.40.10">
    <property type="entry name" value="Tetratricopeptide repeat domain"/>
    <property type="match status" value="1"/>
</dbReference>
<dbReference type="InterPro" id="IPR051010">
    <property type="entry name" value="BCAA_transport"/>
</dbReference>
<dbReference type="CDD" id="cd06268">
    <property type="entry name" value="PBP1_ABC_transporter_LIVBP-like"/>
    <property type="match status" value="1"/>
</dbReference>
<dbReference type="Pfam" id="PF13458">
    <property type="entry name" value="Peripla_BP_6"/>
    <property type="match status" value="1"/>
</dbReference>
<evidence type="ECO:0000259" key="4">
    <source>
        <dbReference type="Pfam" id="PF13458"/>
    </source>
</evidence>
<dbReference type="InterPro" id="IPR011990">
    <property type="entry name" value="TPR-like_helical_dom_sf"/>
</dbReference>
<accession>A0ABW3SV79</accession>
<feature type="domain" description="Leucine-binding protein" evidence="4">
    <location>
        <begin position="237"/>
        <end position="510"/>
    </location>
</feature>
<evidence type="ECO:0000313" key="6">
    <source>
        <dbReference type="Proteomes" id="UP001597094"/>
    </source>
</evidence>
<evidence type="ECO:0000313" key="5">
    <source>
        <dbReference type="EMBL" id="MFD1187842.1"/>
    </source>
</evidence>
<evidence type="ECO:0000256" key="2">
    <source>
        <dbReference type="ARBA" id="ARBA00022729"/>
    </source>
</evidence>
<comment type="caution">
    <text evidence="5">The sequence shown here is derived from an EMBL/GenBank/DDBJ whole genome shotgun (WGS) entry which is preliminary data.</text>
</comment>
<feature type="signal peptide" evidence="3">
    <location>
        <begin position="1"/>
        <end position="24"/>
    </location>
</feature>
<name>A0ABW3SV79_9BACT</name>
<gene>
    <name evidence="5" type="ORF">ACFQ2O_16620</name>
</gene>
<comment type="similarity">
    <text evidence="1">Belongs to the leucine-binding protein family.</text>
</comment>
<dbReference type="InterPro" id="IPR028081">
    <property type="entry name" value="Leu-bd"/>
</dbReference>
<dbReference type="InterPro" id="IPR028082">
    <property type="entry name" value="Peripla_BP_I"/>
</dbReference>
<sequence length="565" mass="63761">MRKSTWKNIASLAIVVVLALPAQAQTQDPATAYSNGKVLLQQQRYDLAMAELKPLTQNGNYGPEASYFYALAALKSNKVDDAYRTLLQLQNQFASWDGMADADYLLANVLFEQGEYERAISKLQEIQGSALATDAEGLIRYYLTRLNDRPKYEQLLKRFNSDKTVAQVFADKLVGGWYRAQDRQTLERLVQQFNFDRSRYLSKTALTNAGFEVALLLPFQLNQDLAQTARKNQFVTDMYAGMKMAQDSLQKQGINLKLYTYDTSADTMSVKAVLNKPELKQMDLIIGPIYKSAAKVASRYAQQNDINIVNPLSQDLEMAKGLSNVFLFEASVATQARQAATYAYQNFTPKSAIILFESAKEDTTFAYHYRQQFLKLGGKVKVYKKFNSAQSSATATLFRGLNLQEVGHMAVFSDKMTAAVNATSLLQSNARELPLITYDKWLDINQITLRQLDDLQIYFVSPKHVDKQSPTHTWFKKTYTNKYGLPPSQYAYSGFEMLYYFGQLLNTYGPQFNQQLSTSGIQPGVILTGVGYTNRSQAGQLQPDNQYVPITKLENLQLTVVNPVQ</sequence>
<dbReference type="SUPFAM" id="SSF53822">
    <property type="entry name" value="Periplasmic binding protein-like I"/>
    <property type="match status" value="1"/>
</dbReference>
<dbReference type="Gene3D" id="3.40.50.2300">
    <property type="match status" value="2"/>
</dbReference>
<organism evidence="5 6">
    <name type="scientific">Pontibacter rugosus</name>
    <dbReference type="NCBI Taxonomy" id="1745966"/>
    <lineage>
        <taxon>Bacteria</taxon>
        <taxon>Pseudomonadati</taxon>
        <taxon>Bacteroidota</taxon>
        <taxon>Cytophagia</taxon>
        <taxon>Cytophagales</taxon>
        <taxon>Hymenobacteraceae</taxon>
        <taxon>Pontibacter</taxon>
    </lineage>
</organism>
<dbReference type="SUPFAM" id="SSF48452">
    <property type="entry name" value="TPR-like"/>
    <property type="match status" value="1"/>
</dbReference>
<dbReference type="EMBL" id="JBHTLD010000181">
    <property type="protein sequence ID" value="MFD1187842.1"/>
    <property type="molecule type" value="Genomic_DNA"/>
</dbReference>
<feature type="chain" id="PRO_5045575776" evidence="3">
    <location>
        <begin position="25"/>
        <end position="565"/>
    </location>
</feature>
<dbReference type="PANTHER" id="PTHR30483:SF6">
    <property type="entry name" value="PERIPLASMIC BINDING PROTEIN OF ABC TRANSPORTER FOR NATURAL AMINO ACIDS"/>
    <property type="match status" value="1"/>
</dbReference>
<dbReference type="RefSeq" id="WP_377530274.1">
    <property type="nucleotide sequence ID" value="NZ_JBHTLD010000181.1"/>
</dbReference>
<dbReference type="PANTHER" id="PTHR30483">
    <property type="entry name" value="LEUCINE-SPECIFIC-BINDING PROTEIN"/>
    <property type="match status" value="1"/>
</dbReference>
<keyword evidence="2 3" id="KW-0732">Signal</keyword>
<evidence type="ECO:0000256" key="1">
    <source>
        <dbReference type="ARBA" id="ARBA00010062"/>
    </source>
</evidence>
<reference evidence="6" key="1">
    <citation type="journal article" date="2019" name="Int. J. Syst. Evol. Microbiol.">
        <title>The Global Catalogue of Microorganisms (GCM) 10K type strain sequencing project: providing services to taxonomists for standard genome sequencing and annotation.</title>
        <authorList>
            <consortium name="The Broad Institute Genomics Platform"/>
            <consortium name="The Broad Institute Genome Sequencing Center for Infectious Disease"/>
            <person name="Wu L."/>
            <person name="Ma J."/>
        </authorList>
    </citation>
    <scope>NUCLEOTIDE SEQUENCE [LARGE SCALE GENOMIC DNA]</scope>
    <source>
        <strain evidence="6">JCM 31319</strain>
    </source>
</reference>
<proteinExistence type="inferred from homology"/>
<keyword evidence="6" id="KW-1185">Reference proteome</keyword>
<dbReference type="Proteomes" id="UP001597094">
    <property type="component" value="Unassembled WGS sequence"/>
</dbReference>
<evidence type="ECO:0000256" key="3">
    <source>
        <dbReference type="SAM" id="SignalP"/>
    </source>
</evidence>